<dbReference type="InterPro" id="IPR025870">
    <property type="entry name" value="Glyoxalase-like_dom"/>
</dbReference>
<dbReference type="PANTHER" id="PTHR40265:SF1">
    <property type="entry name" value="GLYOXALASE-LIKE DOMAIN-CONTAINING PROTEIN"/>
    <property type="match status" value="1"/>
</dbReference>
<dbReference type="OrthoDB" id="408973at2759"/>
<feature type="domain" description="Glyoxalase-like" evidence="1">
    <location>
        <begin position="8"/>
        <end position="186"/>
    </location>
</feature>
<dbReference type="Proteomes" id="UP000230605">
    <property type="component" value="Chromosome 1"/>
</dbReference>
<sequence>MTRLQAQLDHVVLLLPYQDILNPPSWLTDNFVISEGGRHADGKTENRLVLFEDGTYLELIAFIEDDPKHREGHWWDKPYGVVDYALTTADSDFGELFGIVDRLSKTETGISYDAPKDGGRIKPDGQELKWRVTFPKNTSRGSVPFFCHDVTPRNRRVPAPDRKHPSGVVGMAGVLVEVASDASLARLSNATAALLDQEAAKNETRYEVDVVHQLPNAKSQTIRIQKRGGGSHGEHSDLALSLVLQGPKAIDAVHRKIDGGTVSLVFEQQ</sequence>
<evidence type="ECO:0000313" key="2">
    <source>
        <dbReference type="EMBL" id="PIB00802.1"/>
    </source>
</evidence>
<proteinExistence type="predicted"/>
<dbReference type="AlphaFoldDB" id="A0A2G5I7U7"/>
<dbReference type="EMBL" id="CP134184">
    <property type="protein sequence ID" value="WPA96446.1"/>
    <property type="molecule type" value="Genomic_DNA"/>
</dbReference>
<dbReference type="PANTHER" id="PTHR40265">
    <property type="entry name" value="BLL2707 PROTEIN"/>
    <property type="match status" value="1"/>
</dbReference>
<dbReference type="Pfam" id="PF13468">
    <property type="entry name" value="Glyoxalase_3"/>
    <property type="match status" value="1"/>
</dbReference>
<dbReference type="Proteomes" id="UP001302367">
    <property type="component" value="Chromosome 1"/>
</dbReference>
<evidence type="ECO:0000313" key="4">
    <source>
        <dbReference type="Proteomes" id="UP000230605"/>
    </source>
</evidence>
<name>A0A2G5I7U7_CERBT</name>
<dbReference type="InterPro" id="IPR029068">
    <property type="entry name" value="Glyas_Bleomycin-R_OHBP_Dase"/>
</dbReference>
<dbReference type="EMBL" id="LKMD01000100">
    <property type="protein sequence ID" value="PIB00802.1"/>
    <property type="molecule type" value="Genomic_DNA"/>
</dbReference>
<evidence type="ECO:0000313" key="5">
    <source>
        <dbReference type="Proteomes" id="UP001302367"/>
    </source>
</evidence>
<organism evidence="2 4">
    <name type="scientific">Cercospora beticola</name>
    <name type="common">Sugarbeet leaf spot fungus</name>
    <dbReference type="NCBI Taxonomy" id="122368"/>
    <lineage>
        <taxon>Eukaryota</taxon>
        <taxon>Fungi</taxon>
        <taxon>Dikarya</taxon>
        <taxon>Ascomycota</taxon>
        <taxon>Pezizomycotina</taxon>
        <taxon>Dothideomycetes</taxon>
        <taxon>Dothideomycetidae</taxon>
        <taxon>Mycosphaerellales</taxon>
        <taxon>Mycosphaerellaceae</taxon>
        <taxon>Cercospora</taxon>
    </lineage>
</organism>
<reference evidence="2 4" key="1">
    <citation type="submission" date="2015-10" db="EMBL/GenBank/DDBJ databases">
        <title>The cercosporin biosynthetic gene cluster was horizontally transferred to several fungal lineages and shown to be expanded in Cercospora beticola based on microsynteny with recipient genomes.</title>
        <authorList>
            <person name="De Jonge R."/>
            <person name="Ebert M.K."/>
            <person name="Suttle J.C."/>
            <person name="Jurick Ii W.M."/>
            <person name="Secor G.A."/>
            <person name="Thomma B.P."/>
            <person name="Van De Peer Y."/>
            <person name="Bolton M.D."/>
        </authorList>
    </citation>
    <scope>NUCLEOTIDE SEQUENCE [LARGE SCALE GENOMIC DNA]</scope>
    <source>
        <strain evidence="2 4">09-40</strain>
    </source>
</reference>
<accession>A0A2G5I7U7</accession>
<gene>
    <name evidence="2" type="ORF">CB0940_01022</name>
    <name evidence="3" type="ORF">RHO25_001053</name>
</gene>
<evidence type="ECO:0000313" key="3">
    <source>
        <dbReference type="EMBL" id="WPA96446.1"/>
    </source>
</evidence>
<dbReference type="Gene3D" id="3.10.180.10">
    <property type="entry name" value="2,3-Dihydroxybiphenyl 1,2-Dioxygenase, domain 1"/>
    <property type="match status" value="1"/>
</dbReference>
<keyword evidence="5" id="KW-1185">Reference proteome</keyword>
<evidence type="ECO:0000259" key="1">
    <source>
        <dbReference type="Pfam" id="PF13468"/>
    </source>
</evidence>
<reference evidence="3 5" key="2">
    <citation type="submission" date="2023-09" db="EMBL/GenBank/DDBJ databases">
        <title>Complete-Gapless Cercospora beticola genome.</title>
        <authorList>
            <person name="Wyatt N.A."/>
            <person name="Spanner R.E."/>
            <person name="Bolton M.D."/>
        </authorList>
    </citation>
    <scope>NUCLEOTIDE SEQUENCE [LARGE SCALE GENOMIC DNA]</scope>
    <source>
        <strain evidence="3">Cb09-40</strain>
    </source>
</reference>
<protein>
    <recommendedName>
        <fullName evidence="1">Glyoxalase-like domain-containing protein</fullName>
    </recommendedName>
</protein>